<reference evidence="2" key="1">
    <citation type="journal article" date="2019" name="PLoS Negl. Trop. Dis.">
        <title>Revisiting the worldwide diversity of Leptospira species in the environment.</title>
        <authorList>
            <person name="Vincent A.T."/>
            <person name="Schiettekatte O."/>
            <person name="Bourhy P."/>
            <person name="Veyrier F.J."/>
            <person name="Picardeau M."/>
        </authorList>
    </citation>
    <scope>NUCLEOTIDE SEQUENCE [LARGE SCALE GENOMIC DNA]</scope>
    <source>
        <strain evidence="2">201800299</strain>
    </source>
</reference>
<protein>
    <recommendedName>
        <fullName evidence="4">Yip1 domain-containing protein</fullName>
    </recommendedName>
</protein>
<feature type="transmembrane region" description="Helical" evidence="1">
    <location>
        <begin position="105"/>
        <end position="126"/>
    </location>
</feature>
<feature type="transmembrane region" description="Helical" evidence="1">
    <location>
        <begin position="36"/>
        <end position="56"/>
    </location>
</feature>
<evidence type="ECO:0000313" key="2">
    <source>
        <dbReference type="EMBL" id="TGK33263.1"/>
    </source>
</evidence>
<dbReference type="OrthoDB" id="345700at2"/>
<proteinExistence type="predicted"/>
<keyword evidence="1" id="KW-0812">Transmembrane</keyword>
<evidence type="ECO:0008006" key="4">
    <source>
        <dbReference type="Google" id="ProtNLM"/>
    </source>
</evidence>
<evidence type="ECO:0000313" key="3">
    <source>
        <dbReference type="Proteomes" id="UP000298277"/>
    </source>
</evidence>
<comment type="caution">
    <text evidence="2">The sequence shown here is derived from an EMBL/GenBank/DDBJ whole genome shotgun (WGS) entry which is preliminary data.</text>
</comment>
<organism evidence="2 3">
    <name type="scientific">Leptospira gomenensis</name>
    <dbReference type="NCBI Taxonomy" id="2484974"/>
    <lineage>
        <taxon>Bacteria</taxon>
        <taxon>Pseudomonadati</taxon>
        <taxon>Spirochaetota</taxon>
        <taxon>Spirochaetia</taxon>
        <taxon>Leptospirales</taxon>
        <taxon>Leptospiraceae</taxon>
        <taxon>Leptospira</taxon>
    </lineage>
</organism>
<keyword evidence="1" id="KW-1133">Transmembrane helix</keyword>
<dbReference type="RefSeq" id="WP_135594680.1">
    <property type="nucleotide sequence ID" value="NZ_RQEZ01000013.1"/>
</dbReference>
<dbReference type="EMBL" id="RQFA01000046">
    <property type="protein sequence ID" value="TGK33263.1"/>
    <property type="molecule type" value="Genomic_DNA"/>
</dbReference>
<keyword evidence="1" id="KW-0472">Membrane</keyword>
<sequence length="199" mass="22078">MKDLFNSVLELLEAVLYEPIRLETALANLSEKNTNLFSWFVMIPSALSVSVGATYLSPPYTSGSITLILVAFAANLSLISTLPLILASVIDFHAQKKQRTANVNYTFNLCRFGTAVLVFFGPLSILLRETGLTGGIGYFLILLFLIGYYTMIVSRGIQFVYDLKTSDAIRFSLTSLIITGFFPFVFYLYLSGSILHIIL</sequence>
<feature type="transmembrane region" description="Helical" evidence="1">
    <location>
        <begin position="68"/>
        <end position="90"/>
    </location>
</feature>
<keyword evidence="3" id="KW-1185">Reference proteome</keyword>
<name>A0A5F1YKQ5_9LEPT</name>
<dbReference type="Proteomes" id="UP000298277">
    <property type="component" value="Unassembled WGS sequence"/>
</dbReference>
<feature type="transmembrane region" description="Helical" evidence="1">
    <location>
        <begin position="138"/>
        <end position="157"/>
    </location>
</feature>
<feature type="transmembrane region" description="Helical" evidence="1">
    <location>
        <begin position="169"/>
        <end position="190"/>
    </location>
</feature>
<evidence type="ECO:0000256" key="1">
    <source>
        <dbReference type="SAM" id="Phobius"/>
    </source>
</evidence>
<accession>A0A5F1YKQ5</accession>
<dbReference type="AlphaFoldDB" id="A0A5F1YKQ5"/>
<gene>
    <name evidence="2" type="ORF">EHQ17_10715</name>
</gene>